<proteinExistence type="inferred from homology"/>
<dbReference type="SFLD" id="SFLDG00002">
    <property type="entry name" value="C1.7:_P-type_atpase_like"/>
    <property type="match status" value="1"/>
</dbReference>
<evidence type="ECO:0000256" key="8">
    <source>
        <dbReference type="ARBA" id="ARBA00022967"/>
    </source>
</evidence>
<dbReference type="InterPro" id="IPR023299">
    <property type="entry name" value="ATPase_P-typ_cyto_dom_N"/>
</dbReference>
<dbReference type="EMBL" id="JACHLE010000001">
    <property type="protein sequence ID" value="MBB4805358.1"/>
    <property type="molecule type" value="Genomic_DNA"/>
</dbReference>
<evidence type="ECO:0000256" key="7">
    <source>
        <dbReference type="ARBA" id="ARBA00022840"/>
    </source>
</evidence>
<dbReference type="SUPFAM" id="SSF56784">
    <property type="entry name" value="HAD-like"/>
    <property type="match status" value="1"/>
</dbReference>
<keyword evidence="7 11" id="KW-0067">ATP-binding</keyword>
<dbReference type="NCBIfam" id="TIGR01511">
    <property type="entry name" value="ATPase-IB1_Cu"/>
    <property type="match status" value="1"/>
</dbReference>
<evidence type="ECO:0000256" key="9">
    <source>
        <dbReference type="ARBA" id="ARBA00022989"/>
    </source>
</evidence>
<sequence>MQQQYKILGMTCSGCQKKISEKLNSIQGIKIDIDLESNIATINSDNDIVLPILNKALEEIGNYRLEDPDHPEKTFIRPQDRVSSSSVYYCPMECEGEKVYFKQGQRCLVCNMYLVPIEEKQAKDPNYKPAYSSTNLPENFKNSIGKYYCPMFCEGDRVYHEKGDCLVCYMHLEKITEDLVKNSGVQQHHHSHSHEAPKITDEMAGRYYCPMYCEGDKTYDTNIGCLVCGMDLVKYPEKKTAKYTCPMHPEIIRDEPGNCPICGMDLVKMPDTDDNDEDETYTLLKRKFIIALVFTIPVFILSMGGMFISFPFSHPAQGIIELMLTLPILFYAGWFLMKRGWVSFKTWNLNMFSLIALGVAAAFIFSIIALVFPGILPHEIRGHDHGVPLYFEAVCVILTLVILGQLMEASAHKKTGNAIRELMNLSPDEANLMMNGEEKRVPLSQVRIGDLLKVKPGEKIPVDGKITEGNTVIDESMITGEPIPVEKSINDKVSSGTINGNQVFIMRAEKVGDETLLSQIIKMVNEASRSKAPIQKLTDKVSKVFVPAVILIAVLTFILWQFFGPEGKSTLFAFVNAVAVLIVACPCALGLATPMSLMVGIGKGAKNGILIKNAEALEQMNKVNVLITDKTGTLTEGRPSIEHIEAIHEDRNQVLKLAYSLNQNSGHPLSDAVIKKAKEENISSEKVEQFENISGKGVKGKINGEITYLGNESLLISYGIAIPESLKQKALGIQSQAHTISYVADNNTVLGFISFTDKIKESSKKAVEHLMREGINIIMMTGDNEHTAKAVADELGIIHFKANCLPEDKLNEVRKLQEQGKIVAMTGDGINDSPALAQSDIGIAMGTGTDIAIESAEITLLKGDILGVAKAKLLSEKLLRNIKENLFFAFIYNVLGVPVAAGLLYPFFGILLSPMIAAAAMSVSSLSVILNSLRLNSVNMEIK</sequence>
<evidence type="ECO:0000256" key="11">
    <source>
        <dbReference type="RuleBase" id="RU362081"/>
    </source>
</evidence>
<reference evidence="13 14" key="1">
    <citation type="submission" date="2020-08" db="EMBL/GenBank/DDBJ databases">
        <title>Functional genomics of gut bacteria from endangered species of beetles.</title>
        <authorList>
            <person name="Carlos-Shanley C."/>
        </authorList>
    </citation>
    <scope>NUCLEOTIDE SEQUENCE [LARGE SCALE GENOMIC DNA]</scope>
    <source>
        <strain evidence="13 14">S00151</strain>
    </source>
</reference>
<dbReference type="InterPro" id="IPR008250">
    <property type="entry name" value="ATPase_P-typ_transduc_dom_A_sf"/>
</dbReference>
<keyword evidence="4 11" id="KW-0812">Transmembrane</keyword>
<evidence type="ECO:0000256" key="5">
    <source>
        <dbReference type="ARBA" id="ARBA00022723"/>
    </source>
</evidence>
<dbReference type="Pfam" id="PF19335">
    <property type="entry name" value="HMBD"/>
    <property type="match status" value="1"/>
</dbReference>
<dbReference type="NCBIfam" id="TIGR01525">
    <property type="entry name" value="ATPase-IB_hvy"/>
    <property type="match status" value="1"/>
</dbReference>
<dbReference type="Pfam" id="PF00122">
    <property type="entry name" value="E1-E2_ATPase"/>
    <property type="match status" value="1"/>
</dbReference>
<dbReference type="Pfam" id="PF00702">
    <property type="entry name" value="Hydrolase"/>
    <property type="match status" value="1"/>
</dbReference>
<feature type="transmembrane region" description="Helical" evidence="11">
    <location>
        <begin position="544"/>
        <end position="563"/>
    </location>
</feature>
<comment type="caution">
    <text evidence="13">The sequence shown here is derived from an EMBL/GenBank/DDBJ whole genome shotgun (WGS) entry which is preliminary data.</text>
</comment>
<accession>A0A840KBJ9</accession>
<dbReference type="CDD" id="cd02094">
    <property type="entry name" value="P-type_ATPase_Cu-like"/>
    <property type="match status" value="1"/>
</dbReference>
<keyword evidence="5 11" id="KW-0479">Metal-binding</keyword>
<feature type="transmembrane region" description="Helical" evidence="11">
    <location>
        <begin position="886"/>
        <end position="905"/>
    </location>
</feature>
<dbReference type="GO" id="GO:0043682">
    <property type="term" value="F:P-type divalent copper transporter activity"/>
    <property type="evidence" value="ECO:0007669"/>
    <property type="project" value="TreeGrafter"/>
</dbReference>
<evidence type="ECO:0000259" key="12">
    <source>
        <dbReference type="PROSITE" id="PS50846"/>
    </source>
</evidence>
<evidence type="ECO:0000256" key="1">
    <source>
        <dbReference type="ARBA" id="ARBA00004651"/>
    </source>
</evidence>
<dbReference type="PROSITE" id="PS00154">
    <property type="entry name" value="ATPASE_E1_E2"/>
    <property type="match status" value="1"/>
</dbReference>
<feature type="domain" description="HMA" evidence="12">
    <location>
        <begin position="1"/>
        <end position="69"/>
    </location>
</feature>
<gene>
    <name evidence="13" type="ORF">HNP38_000630</name>
</gene>
<dbReference type="GO" id="GO:0055070">
    <property type="term" value="P:copper ion homeostasis"/>
    <property type="evidence" value="ECO:0007669"/>
    <property type="project" value="TreeGrafter"/>
</dbReference>
<comment type="similarity">
    <text evidence="2 11">Belongs to the cation transport ATPase (P-type) (TC 3.A.3) family. Type IB subfamily.</text>
</comment>
<dbReference type="PROSITE" id="PS01047">
    <property type="entry name" value="HMA_1"/>
    <property type="match status" value="1"/>
</dbReference>
<dbReference type="GO" id="GO:0005507">
    <property type="term" value="F:copper ion binding"/>
    <property type="evidence" value="ECO:0007669"/>
    <property type="project" value="TreeGrafter"/>
</dbReference>
<dbReference type="InterPro" id="IPR045800">
    <property type="entry name" value="HMBD"/>
</dbReference>
<dbReference type="Gene3D" id="3.40.1110.10">
    <property type="entry name" value="Calcium-transporting ATPase, cytoplasmic domain N"/>
    <property type="match status" value="1"/>
</dbReference>
<dbReference type="Pfam" id="PF00403">
    <property type="entry name" value="HMA"/>
    <property type="match status" value="1"/>
</dbReference>
<dbReference type="CDD" id="cd00371">
    <property type="entry name" value="HMA"/>
    <property type="match status" value="1"/>
</dbReference>
<keyword evidence="14" id="KW-1185">Reference proteome</keyword>
<evidence type="ECO:0000256" key="3">
    <source>
        <dbReference type="ARBA" id="ARBA00022475"/>
    </source>
</evidence>
<feature type="transmembrane region" description="Helical" evidence="11">
    <location>
        <begin position="569"/>
        <end position="592"/>
    </location>
</feature>
<dbReference type="PRINTS" id="PR00119">
    <property type="entry name" value="CATATPASE"/>
</dbReference>
<feature type="transmembrane region" description="Helical" evidence="11">
    <location>
        <begin position="318"/>
        <end position="337"/>
    </location>
</feature>
<dbReference type="InterPro" id="IPR044492">
    <property type="entry name" value="P_typ_ATPase_HD_dom"/>
</dbReference>
<keyword evidence="8" id="KW-1278">Translocase</keyword>
<dbReference type="SUPFAM" id="SSF81653">
    <property type="entry name" value="Calcium ATPase, transduction domain A"/>
    <property type="match status" value="1"/>
</dbReference>
<dbReference type="SUPFAM" id="SSF55008">
    <property type="entry name" value="HMA, heavy metal-associated domain"/>
    <property type="match status" value="1"/>
</dbReference>
<dbReference type="Gene3D" id="3.30.70.100">
    <property type="match status" value="1"/>
</dbReference>
<dbReference type="GO" id="GO:0005524">
    <property type="term" value="F:ATP binding"/>
    <property type="evidence" value="ECO:0007669"/>
    <property type="project" value="UniProtKB-UniRule"/>
</dbReference>
<dbReference type="GO" id="GO:0016887">
    <property type="term" value="F:ATP hydrolysis activity"/>
    <property type="evidence" value="ECO:0007669"/>
    <property type="project" value="InterPro"/>
</dbReference>
<dbReference type="Proteomes" id="UP000592180">
    <property type="component" value="Unassembled WGS sequence"/>
</dbReference>
<dbReference type="AlphaFoldDB" id="A0A840KBJ9"/>
<organism evidence="13 14">
    <name type="scientific">Chryseobacterium defluvii</name>
    <dbReference type="NCBI Taxonomy" id="160396"/>
    <lineage>
        <taxon>Bacteria</taxon>
        <taxon>Pseudomonadati</taxon>
        <taxon>Bacteroidota</taxon>
        <taxon>Flavobacteriia</taxon>
        <taxon>Flavobacteriales</taxon>
        <taxon>Weeksellaceae</taxon>
        <taxon>Chryseobacterium group</taxon>
        <taxon>Chryseobacterium</taxon>
    </lineage>
</organism>
<dbReference type="RefSeq" id="WP_184184309.1">
    <property type="nucleotide sequence ID" value="NZ_JACHLE010000001.1"/>
</dbReference>
<evidence type="ECO:0000256" key="2">
    <source>
        <dbReference type="ARBA" id="ARBA00006024"/>
    </source>
</evidence>
<name>A0A840KBJ9_9FLAO</name>
<dbReference type="PANTHER" id="PTHR43520">
    <property type="entry name" value="ATP7, ISOFORM B"/>
    <property type="match status" value="1"/>
</dbReference>
<protein>
    <submittedName>
        <fullName evidence="13">Cu2+-exporting ATPase</fullName>
    </submittedName>
</protein>
<dbReference type="InterPro" id="IPR023298">
    <property type="entry name" value="ATPase_P-typ_TM_dom_sf"/>
</dbReference>
<evidence type="ECO:0000256" key="10">
    <source>
        <dbReference type="ARBA" id="ARBA00023136"/>
    </source>
</evidence>
<dbReference type="PANTHER" id="PTHR43520:SF8">
    <property type="entry name" value="P-TYPE CU(+) TRANSPORTER"/>
    <property type="match status" value="1"/>
</dbReference>
<dbReference type="SFLD" id="SFLDS00003">
    <property type="entry name" value="Haloacid_Dehalogenase"/>
    <property type="match status" value="1"/>
</dbReference>
<dbReference type="GO" id="GO:0005886">
    <property type="term" value="C:plasma membrane"/>
    <property type="evidence" value="ECO:0007669"/>
    <property type="project" value="UniProtKB-SubCell"/>
</dbReference>
<feature type="transmembrane region" description="Helical" evidence="11">
    <location>
        <begin position="387"/>
        <end position="407"/>
    </location>
</feature>
<keyword evidence="9 11" id="KW-1133">Transmembrane helix</keyword>
<evidence type="ECO:0000313" key="13">
    <source>
        <dbReference type="EMBL" id="MBB4805358.1"/>
    </source>
</evidence>
<keyword evidence="10 11" id="KW-0472">Membrane</keyword>
<feature type="transmembrane region" description="Helical" evidence="11">
    <location>
        <begin position="911"/>
        <end position="933"/>
    </location>
</feature>
<dbReference type="SFLD" id="SFLDF00027">
    <property type="entry name" value="p-type_atpase"/>
    <property type="match status" value="1"/>
</dbReference>
<dbReference type="InterPro" id="IPR018303">
    <property type="entry name" value="ATPase_P-typ_P_site"/>
</dbReference>
<dbReference type="Gene3D" id="2.70.150.10">
    <property type="entry name" value="Calcium-transporting ATPase, cytoplasmic transduction domain A"/>
    <property type="match status" value="1"/>
</dbReference>
<dbReference type="InterPro" id="IPR059000">
    <property type="entry name" value="ATPase_P-type_domA"/>
</dbReference>
<dbReference type="InterPro" id="IPR036412">
    <property type="entry name" value="HAD-like_sf"/>
</dbReference>
<dbReference type="InterPro" id="IPR027256">
    <property type="entry name" value="P-typ_ATPase_IB"/>
</dbReference>
<dbReference type="GO" id="GO:0060003">
    <property type="term" value="P:copper ion export"/>
    <property type="evidence" value="ECO:0007669"/>
    <property type="project" value="UniProtKB-ARBA"/>
</dbReference>
<dbReference type="NCBIfam" id="TIGR01494">
    <property type="entry name" value="ATPase_P-type"/>
    <property type="match status" value="1"/>
</dbReference>
<dbReference type="PROSITE" id="PS50846">
    <property type="entry name" value="HMA_2"/>
    <property type="match status" value="1"/>
</dbReference>
<evidence type="ECO:0000256" key="6">
    <source>
        <dbReference type="ARBA" id="ARBA00022741"/>
    </source>
</evidence>
<dbReference type="InterPro" id="IPR001757">
    <property type="entry name" value="P_typ_ATPase"/>
</dbReference>
<comment type="subcellular location">
    <subcellularLocation>
        <location evidence="1">Cell membrane</location>
        <topology evidence="1">Multi-pass membrane protein</topology>
    </subcellularLocation>
</comment>
<dbReference type="InterPro" id="IPR006121">
    <property type="entry name" value="HMA_dom"/>
</dbReference>
<dbReference type="InterPro" id="IPR017969">
    <property type="entry name" value="Heavy-metal-associated_CS"/>
</dbReference>
<dbReference type="PRINTS" id="PR00943">
    <property type="entry name" value="CUATPASE"/>
</dbReference>
<feature type="transmembrane region" description="Helical" evidence="11">
    <location>
        <begin position="288"/>
        <end position="312"/>
    </location>
</feature>
<dbReference type="InterPro" id="IPR023214">
    <property type="entry name" value="HAD_sf"/>
</dbReference>
<dbReference type="FunFam" id="2.70.150.10:FF:000020">
    <property type="entry name" value="Copper-exporting P-type ATPase A"/>
    <property type="match status" value="1"/>
</dbReference>
<dbReference type="Gene3D" id="3.40.50.1000">
    <property type="entry name" value="HAD superfamily/HAD-like"/>
    <property type="match status" value="1"/>
</dbReference>
<evidence type="ECO:0000313" key="14">
    <source>
        <dbReference type="Proteomes" id="UP000592180"/>
    </source>
</evidence>
<dbReference type="SUPFAM" id="SSF81665">
    <property type="entry name" value="Calcium ATPase, transmembrane domain M"/>
    <property type="match status" value="1"/>
</dbReference>
<keyword evidence="6 11" id="KW-0547">Nucleotide-binding</keyword>
<keyword evidence="3 11" id="KW-1003">Cell membrane</keyword>
<feature type="transmembrane region" description="Helical" evidence="11">
    <location>
        <begin position="349"/>
        <end position="375"/>
    </location>
</feature>
<evidence type="ECO:0000256" key="4">
    <source>
        <dbReference type="ARBA" id="ARBA00022692"/>
    </source>
</evidence>
<dbReference type="InterPro" id="IPR036163">
    <property type="entry name" value="HMA_dom_sf"/>
</dbReference>